<dbReference type="AlphaFoldDB" id="A0A7Y3YTL5"/>
<keyword evidence="7" id="KW-0626">Porin</keyword>
<evidence type="ECO:0000256" key="1">
    <source>
        <dbReference type="ARBA" id="ARBA00004571"/>
    </source>
</evidence>
<evidence type="ECO:0000256" key="7">
    <source>
        <dbReference type="ARBA" id="ARBA00023114"/>
    </source>
</evidence>
<evidence type="ECO:0000256" key="11">
    <source>
        <dbReference type="SAM" id="SignalP"/>
    </source>
</evidence>
<dbReference type="PROSITE" id="PS51123">
    <property type="entry name" value="OMPA_2"/>
    <property type="match status" value="1"/>
</dbReference>
<evidence type="ECO:0000256" key="4">
    <source>
        <dbReference type="ARBA" id="ARBA00022692"/>
    </source>
</evidence>
<feature type="signal peptide" evidence="11">
    <location>
        <begin position="1"/>
        <end position="20"/>
    </location>
</feature>
<dbReference type="Pfam" id="PF00691">
    <property type="entry name" value="OmpA"/>
    <property type="match status" value="1"/>
</dbReference>
<evidence type="ECO:0000256" key="8">
    <source>
        <dbReference type="ARBA" id="ARBA00023136"/>
    </source>
</evidence>
<dbReference type="CDD" id="cd07185">
    <property type="entry name" value="OmpA_C-like"/>
    <property type="match status" value="1"/>
</dbReference>
<comment type="subcellular location">
    <subcellularLocation>
        <location evidence="1">Cell outer membrane</location>
        <topology evidence="1">Multi-pass membrane protein</topology>
    </subcellularLocation>
</comment>
<protein>
    <submittedName>
        <fullName evidence="13">Outer membrane beta-barrel protein</fullName>
    </submittedName>
</protein>
<organism evidence="13 14">
    <name type="scientific">Vibrio chagasii</name>
    <dbReference type="NCBI Taxonomy" id="170679"/>
    <lineage>
        <taxon>Bacteria</taxon>
        <taxon>Pseudomonadati</taxon>
        <taxon>Pseudomonadota</taxon>
        <taxon>Gammaproteobacteria</taxon>
        <taxon>Vibrionales</taxon>
        <taxon>Vibrionaceae</taxon>
        <taxon>Vibrio</taxon>
    </lineage>
</organism>
<dbReference type="EMBL" id="VTXW01000042">
    <property type="protein sequence ID" value="NOH36267.1"/>
    <property type="molecule type" value="Genomic_DNA"/>
</dbReference>
<dbReference type="InterPro" id="IPR027385">
    <property type="entry name" value="Beta-barrel_OMP"/>
</dbReference>
<dbReference type="RefSeq" id="WP_171369424.1">
    <property type="nucleotide sequence ID" value="NZ_VTXW01000042.1"/>
</dbReference>
<evidence type="ECO:0000313" key="14">
    <source>
        <dbReference type="Proteomes" id="UP000525336"/>
    </source>
</evidence>
<evidence type="ECO:0000256" key="3">
    <source>
        <dbReference type="ARBA" id="ARBA00022452"/>
    </source>
</evidence>
<keyword evidence="2" id="KW-0813">Transport</keyword>
<dbReference type="Pfam" id="PF13505">
    <property type="entry name" value="OMP_b-brl"/>
    <property type="match status" value="1"/>
</dbReference>
<evidence type="ECO:0000256" key="10">
    <source>
        <dbReference type="PROSITE-ProRule" id="PRU00473"/>
    </source>
</evidence>
<gene>
    <name evidence="13" type="ORF">F0245_23485</name>
</gene>
<dbReference type="GO" id="GO:0046930">
    <property type="term" value="C:pore complex"/>
    <property type="evidence" value="ECO:0007669"/>
    <property type="project" value="UniProtKB-KW"/>
</dbReference>
<evidence type="ECO:0000256" key="5">
    <source>
        <dbReference type="ARBA" id="ARBA00022729"/>
    </source>
</evidence>
<dbReference type="InterPro" id="IPR036737">
    <property type="entry name" value="OmpA-like_sf"/>
</dbReference>
<dbReference type="PANTHER" id="PTHR30329">
    <property type="entry name" value="STATOR ELEMENT OF FLAGELLAR MOTOR COMPLEX"/>
    <property type="match status" value="1"/>
</dbReference>
<dbReference type="Gene3D" id="2.40.160.20">
    <property type="match status" value="1"/>
</dbReference>
<dbReference type="SUPFAM" id="SSF56925">
    <property type="entry name" value="OMPA-like"/>
    <property type="match status" value="1"/>
</dbReference>
<feature type="domain" description="OmpA-like" evidence="12">
    <location>
        <begin position="230"/>
        <end position="346"/>
    </location>
</feature>
<proteinExistence type="predicted"/>
<dbReference type="PRINTS" id="PR01021">
    <property type="entry name" value="OMPADOMAIN"/>
</dbReference>
<keyword evidence="4" id="KW-0812">Transmembrane</keyword>
<dbReference type="InterPro" id="IPR011250">
    <property type="entry name" value="OMP/PagP_B-barrel"/>
</dbReference>
<dbReference type="SUPFAM" id="SSF103088">
    <property type="entry name" value="OmpA-like"/>
    <property type="match status" value="1"/>
</dbReference>
<feature type="chain" id="PRO_5031516246" evidence="11">
    <location>
        <begin position="21"/>
        <end position="346"/>
    </location>
</feature>
<keyword evidence="8 10" id="KW-0472">Membrane</keyword>
<dbReference type="PANTHER" id="PTHR30329:SF21">
    <property type="entry name" value="LIPOPROTEIN YIAD-RELATED"/>
    <property type="match status" value="1"/>
</dbReference>
<keyword evidence="6" id="KW-0406">Ion transport</keyword>
<dbReference type="Gene3D" id="3.30.1330.60">
    <property type="entry name" value="OmpA-like domain"/>
    <property type="match status" value="1"/>
</dbReference>
<evidence type="ECO:0000256" key="9">
    <source>
        <dbReference type="ARBA" id="ARBA00023237"/>
    </source>
</evidence>
<dbReference type="Proteomes" id="UP000525336">
    <property type="component" value="Unassembled WGS sequence"/>
</dbReference>
<dbReference type="GO" id="GO:0006811">
    <property type="term" value="P:monoatomic ion transport"/>
    <property type="evidence" value="ECO:0007669"/>
    <property type="project" value="UniProtKB-KW"/>
</dbReference>
<dbReference type="InterPro" id="IPR050330">
    <property type="entry name" value="Bact_OuterMem_StrucFunc"/>
</dbReference>
<dbReference type="GO" id="GO:0009279">
    <property type="term" value="C:cell outer membrane"/>
    <property type="evidence" value="ECO:0007669"/>
    <property type="project" value="UniProtKB-SubCell"/>
</dbReference>
<sequence>MKLNYLLVCTALISSATAYAQSNQSDVFVGLQSGYNFTDEVKDVDEMEDNWLLGIYGGYQWNKNWSIDLGYQHWNTLEANNKATDIDTSIIQSGIRYDWMFAEKWSLFGKIGAAYWDLKNKDNSSGIEQTETGLSPLGEVGLAYDISKNWQFNTSYQYVHEVGDNSPRIGLFNNHSALLGIKYRFGLGNEVSTDMLNSQERTEVKEPVVVESKTVEKFNEVNKVNNTNKVPLVLPTEVNIDSFAVSSYELSKVQASKVEKIIQLMKQRQDLQVIIVGHADNEGSETLNKQLAGKRANSVVQYLENAKINRDRMNVFSDGETNPIADNNTNAGREKNRRVNIGFAYN</sequence>
<dbReference type="GO" id="GO:0015288">
    <property type="term" value="F:porin activity"/>
    <property type="evidence" value="ECO:0007669"/>
    <property type="project" value="UniProtKB-KW"/>
</dbReference>
<name>A0A7Y3YTL5_9VIBR</name>
<evidence type="ECO:0000256" key="2">
    <source>
        <dbReference type="ARBA" id="ARBA00022448"/>
    </source>
</evidence>
<keyword evidence="5 11" id="KW-0732">Signal</keyword>
<reference evidence="13 14" key="1">
    <citation type="submission" date="2019-09" db="EMBL/GenBank/DDBJ databases">
        <title>Draft genome sequencing and comparative genomics of hatchery-associated Vibrios.</title>
        <authorList>
            <person name="Kehlet-Delgado H."/>
            <person name="Mueller R.S."/>
        </authorList>
    </citation>
    <scope>NUCLEOTIDE SEQUENCE [LARGE SCALE GENOMIC DNA]</scope>
    <source>
        <strain evidence="13 14">00-90-10</strain>
    </source>
</reference>
<keyword evidence="9" id="KW-0998">Cell outer membrane</keyword>
<dbReference type="InterPro" id="IPR006665">
    <property type="entry name" value="OmpA-like"/>
</dbReference>
<comment type="caution">
    <text evidence="13">The sequence shown here is derived from an EMBL/GenBank/DDBJ whole genome shotgun (WGS) entry which is preliminary data.</text>
</comment>
<dbReference type="InterPro" id="IPR006664">
    <property type="entry name" value="OMP_bac"/>
</dbReference>
<accession>A0A7Y3YTL5</accession>
<keyword evidence="3" id="KW-1134">Transmembrane beta strand</keyword>
<evidence type="ECO:0000313" key="13">
    <source>
        <dbReference type="EMBL" id="NOH36267.1"/>
    </source>
</evidence>
<evidence type="ECO:0000259" key="12">
    <source>
        <dbReference type="PROSITE" id="PS51123"/>
    </source>
</evidence>
<evidence type="ECO:0000256" key="6">
    <source>
        <dbReference type="ARBA" id="ARBA00023065"/>
    </source>
</evidence>